<accession>A0A369WLN2</accession>
<comment type="similarity">
    <text evidence="2">Belongs to the iron-containing alcohol dehydrogenase family.</text>
</comment>
<dbReference type="InterPro" id="IPR035873">
    <property type="entry name" value="PhpC"/>
</dbReference>
<dbReference type="RefSeq" id="WP_114695613.1">
    <property type="nucleotide sequence ID" value="NZ_QQOH01000002.1"/>
</dbReference>
<gene>
    <name evidence="6" type="ORF">DV711_10555</name>
</gene>
<dbReference type="Pfam" id="PF25137">
    <property type="entry name" value="ADH_Fe_C"/>
    <property type="match status" value="1"/>
</dbReference>
<dbReference type="SUPFAM" id="SSF56796">
    <property type="entry name" value="Dehydroquinate synthase-like"/>
    <property type="match status" value="1"/>
</dbReference>
<protein>
    <submittedName>
        <fullName evidence="6">Iron-containing alcohol dehydrogenase family protein</fullName>
    </submittedName>
</protein>
<feature type="domain" description="Alcohol dehydrogenase iron-type/glycerol dehydrogenase GldA" evidence="4">
    <location>
        <begin position="11"/>
        <end position="171"/>
    </location>
</feature>
<dbReference type="FunFam" id="3.40.50.1970:FF:000003">
    <property type="entry name" value="Alcohol dehydrogenase, iron-containing"/>
    <property type="match status" value="1"/>
</dbReference>
<sequence>MADEINVLQGGLAEELSRIITKRASRRVLLVTGRSSFRSCGAHQTLTSLFGDLGIIFDRFSDFAVNPRLEDAVKGAEQARNFSPDLIVAIGGGSVLDMAKLIRALLVIPGPVESLLSHVYGSLPQGLCLVAVPTTAGTGSEATHFAVVYHQKQKYSFADPNVLPDKVILDPNLTLGLSARLTAISGFDALSQAIEAYWAVGATDESQGYSKIAIRLLWSSLESAVNQPSELNRERMLEGAYWAGRAINIAKTTAAHALSYPLTSNYGIPHGHAVALSLGKILILNSQVEQFQPADPLSRECVAQRLQDLCYLLGAEGPEQACGKLYRLMEKVGLETSLNQLGVCSQLAATQVLSAVNVERLGNNPLRLTPAALALIWSDEGSDG</sequence>
<dbReference type="Gene3D" id="3.40.50.1970">
    <property type="match status" value="1"/>
</dbReference>
<feature type="domain" description="Fe-containing alcohol dehydrogenase-like C-terminal" evidence="5">
    <location>
        <begin position="182"/>
        <end position="369"/>
    </location>
</feature>
<dbReference type="OrthoDB" id="9815791at2"/>
<evidence type="ECO:0000256" key="2">
    <source>
        <dbReference type="ARBA" id="ARBA00007358"/>
    </source>
</evidence>
<dbReference type="EMBL" id="QQOH01000002">
    <property type="protein sequence ID" value="RDE22978.1"/>
    <property type="molecule type" value="Genomic_DNA"/>
</dbReference>
<evidence type="ECO:0000259" key="4">
    <source>
        <dbReference type="Pfam" id="PF00465"/>
    </source>
</evidence>
<evidence type="ECO:0000313" key="6">
    <source>
        <dbReference type="EMBL" id="RDE22978.1"/>
    </source>
</evidence>
<dbReference type="InterPro" id="IPR001670">
    <property type="entry name" value="ADH_Fe/GldA"/>
</dbReference>
<reference evidence="6 7" key="1">
    <citation type="submission" date="2018-07" db="EMBL/GenBank/DDBJ databases">
        <title>Motiliproteus coralliicola sp. nov., a bacterium isolated from Coral.</title>
        <authorList>
            <person name="Wang G."/>
        </authorList>
    </citation>
    <scope>NUCLEOTIDE SEQUENCE [LARGE SCALE GENOMIC DNA]</scope>
    <source>
        <strain evidence="6 7">C34</strain>
    </source>
</reference>
<dbReference type="GO" id="GO:0046872">
    <property type="term" value="F:metal ion binding"/>
    <property type="evidence" value="ECO:0007669"/>
    <property type="project" value="InterPro"/>
</dbReference>
<evidence type="ECO:0000256" key="1">
    <source>
        <dbReference type="ARBA" id="ARBA00001962"/>
    </source>
</evidence>
<dbReference type="Pfam" id="PF00465">
    <property type="entry name" value="Fe-ADH"/>
    <property type="match status" value="1"/>
</dbReference>
<evidence type="ECO:0000256" key="3">
    <source>
        <dbReference type="ARBA" id="ARBA00023002"/>
    </source>
</evidence>
<comment type="caution">
    <text evidence="6">The sequence shown here is derived from an EMBL/GenBank/DDBJ whole genome shotgun (WGS) entry which is preliminary data.</text>
</comment>
<dbReference type="GO" id="GO:0004022">
    <property type="term" value="F:alcohol dehydrogenase (NAD+) activity"/>
    <property type="evidence" value="ECO:0007669"/>
    <property type="project" value="TreeGrafter"/>
</dbReference>
<dbReference type="Proteomes" id="UP000253769">
    <property type="component" value="Unassembled WGS sequence"/>
</dbReference>
<comment type="cofactor">
    <cofactor evidence="1">
        <name>Fe cation</name>
        <dbReference type="ChEBI" id="CHEBI:24875"/>
    </cofactor>
</comment>
<dbReference type="Gene3D" id="1.20.1090.10">
    <property type="entry name" value="Dehydroquinate synthase-like - alpha domain"/>
    <property type="match status" value="1"/>
</dbReference>
<dbReference type="CDD" id="cd08182">
    <property type="entry name" value="HEPD"/>
    <property type="match status" value="1"/>
</dbReference>
<evidence type="ECO:0000313" key="7">
    <source>
        <dbReference type="Proteomes" id="UP000253769"/>
    </source>
</evidence>
<organism evidence="6 7">
    <name type="scientific">Motiliproteus coralliicola</name>
    <dbReference type="NCBI Taxonomy" id="2283196"/>
    <lineage>
        <taxon>Bacteria</taxon>
        <taxon>Pseudomonadati</taxon>
        <taxon>Pseudomonadota</taxon>
        <taxon>Gammaproteobacteria</taxon>
        <taxon>Oceanospirillales</taxon>
        <taxon>Oceanospirillaceae</taxon>
        <taxon>Motiliproteus</taxon>
    </lineage>
</organism>
<dbReference type="InterPro" id="IPR056798">
    <property type="entry name" value="ADH_Fe_C"/>
</dbReference>
<name>A0A369WLN2_9GAMM</name>
<evidence type="ECO:0000259" key="5">
    <source>
        <dbReference type="Pfam" id="PF25137"/>
    </source>
</evidence>
<dbReference type="AlphaFoldDB" id="A0A369WLN2"/>
<keyword evidence="3" id="KW-0560">Oxidoreductase</keyword>
<proteinExistence type="inferred from homology"/>
<keyword evidence="7" id="KW-1185">Reference proteome</keyword>
<dbReference type="GO" id="GO:0017000">
    <property type="term" value="P:antibiotic biosynthetic process"/>
    <property type="evidence" value="ECO:0007669"/>
    <property type="project" value="InterPro"/>
</dbReference>
<dbReference type="PANTHER" id="PTHR11496:SF103">
    <property type="entry name" value="DEHYDROGENASE, PUTATIVE-RELATED"/>
    <property type="match status" value="1"/>
</dbReference>
<dbReference type="PANTHER" id="PTHR11496">
    <property type="entry name" value="ALCOHOL DEHYDROGENASE"/>
    <property type="match status" value="1"/>
</dbReference>
<dbReference type="InterPro" id="IPR039697">
    <property type="entry name" value="Alcohol_dehydrogenase_Fe"/>
</dbReference>